<feature type="region of interest" description="Disordered" evidence="1">
    <location>
        <begin position="1"/>
        <end position="21"/>
    </location>
</feature>
<feature type="compositionally biased region" description="Polar residues" evidence="1">
    <location>
        <begin position="1"/>
        <end position="15"/>
    </location>
</feature>
<comment type="caution">
    <text evidence="2">The sequence shown here is derived from an EMBL/GenBank/DDBJ whole genome shotgun (WGS) entry which is preliminary data.</text>
</comment>
<proteinExistence type="predicted"/>
<dbReference type="EMBL" id="NCVQ01000001">
    <property type="protein sequence ID" value="PWZ55907.1"/>
    <property type="molecule type" value="Genomic_DNA"/>
</dbReference>
<protein>
    <submittedName>
        <fullName evidence="2">Uncharacterized protein</fullName>
    </submittedName>
</protein>
<gene>
    <name evidence="2" type="ORF">Zm00014a_028188</name>
</gene>
<dbReference type="AlphaFoldDB" id="A0A317YB60"/>
<organism evidence="2">
    <name type="scientific">Zea mays</name>
    <name type="common">Maize</name>
    <dbReference type="NCBI Taxonomy" id="4577"/>
    <lineage>
        <taxon>Eukaryota</taxon>
        <taxon>Viridiplantae</taxon>
        <taxon>Streptophyta</taxon>
        <taxon>Embryophyta</taxon>
        <taxon>Tracheophyta</taxon>
        <taxon>Spermatophyta</taxon>
        <taxon>Magnoliopsida</taxon>
        <taxon>Liliopsida</taxon>
        <taxon>Poales</taxon>
        <taxon>Poaceae</taxon>
        <taxon>PACMAD clade</taxon>
        <taxon>Panicoideae</taxon>
        <taxon>Andropogonodae</taxon>
        <taxon>Andropogoneae</taxon>
        <taxon>Tripsacinae</taxon>
        <taxon>Zea</taxon>
    </lineage>
</organism>
<feature type="region of interest" description="Disordered" evidence="1">
    <location>
        <begin position="37"/>
        <end position="106"/>
    </location>
</feature>
<reference evidence="2" key="1">
    <citation type="journal article" date="2018" name="Nat. Genet.">
        <title>Extensive intraspecific gene order and gene structural variations between Mo17 and other maize genomes.</title>
        <authorList>
            <person name="Sun S."/>
            <person name="Zhou Y."/>
            <person name="Chen J."/>
            <person name="Shi J."/>
            <person name="Zhao H."/>
            <person name="Zhao H."/>
            <person name="Song W."/>
            <person name="Zhang M."/>
            <person name="Cui Y."/>
            <person name="Dong X."/>
            <person name="Liu H."/>
            <person name="Ma X."/>
            <person name="Jiao Y."/>
            <person name="Wang B."/>
            <person name="Wei X."/>
            <person name="Stein J.C."/>
            <person name="Glaubitz J.C."/>
            <person name="Lu F."/>
            <person name="Yu G."/>
            <person name="Liang C."/>
            <person name="Fengler K."/>
            <person name="Li B."/>
            <person name="Rafalski A."/>
            <person name="Schnable P.S."/>
            <person name="Ware D.H."/>
            <person name="Buckler E.S."/>
            <person name="Lai J."/>
        </authorList>
    </citation>
    <scope>NUCLEOTIDE SEQUENCE [LARGE SCALE GENOMIC DNA]</scope>
    <source>
        <tissue evidence="2">Seedling</tissue>
    </source>
</reference>
<sequence>MKPIITQTRTSSQGPAGNRKHAVYDDEAAHRLRACVEPSPDQMTTIGVDQPPTPAPNVGGEQLGGYDSRGQRRQRAPPVAQEGHGTLDAQEGGGAPTPKEEEDYISKEDRKIFRKIARVLLHEDKDA</sequence>
<evidence type="ECO:0000313" key="2">
    <source>
        <dbReference type="EMBL" id="PWZ55907.1"/>
    </source>
</evidence>
<dbReference type="Proteomes" id="UP000251960">
    <property type="component" value="Chromosome 1"/>
</dbReference>
<evidence type="ECO:0000256" key="1">
    <source>
        <dbReference type="SAM" id="MobiDB-lite"/>
    </source>
</evidence>
<name>A0A317YB60_MAIZE</name>
<accession>A0A317YB60</accession>